<evidence type="ECO:0000313" key="2">
    <source>
        <dbReference type="Proteomes" id="UP000814128"/>
    </source>
</evidence>
<protein>
    <submittedName>
        <fullName evidence="1">Uncharacterized protein</fullName>
    </submittedName>
</protein>
<gene>
    <name evidence="1" type="ORF">K488DRAFT_89390</name>
</gene>
<sequence>MLNTPPPPLPNDTPPGTRPSKSKPKKAVGAAASSAVPKRVNTNAPIRVKNESAKPSPSPIVVRSIGSASSSATNNHHVSPTPLAPSAATPASTITTETPTPPGRVRLLKMLAMNDPLTRDDICTKMKQDETDVVELLGLLAEPVPALKRGVAATGSTRYRLRARSWRLVRPYVWKGLTTQQMHQMAEKACGILETLGVPENDSCWEHVRPRTIHDAPSGKHQPPKHATTASKPSASSSSKTPSTQSVKQQAQAKRSEAQASVSTVRPVKTGVKREREPGEVEEDFEIAADAPLVSRRPSSVASKSSQRESMGDNSAQAHARVKQAPTALKEEPLPKRKIKETAGSDRERRRAAREEDGDRDRERRREEKRRKLDDEGLYKQREKERVRETQTARDRERESDARRVRRERSRSASPLPRKKRERSASPPVRYERSISPLPVKRKVKREASPPPAKPKVRHEASPALLSAKPFKPRHQRESSAASSRSKPLPNYTSSEDESASERSRSAVVPTSTRRQSHRRPPSDPIPTARPEIERRYKRGYNTYILLRTELEGQRQLNQMALDGDDEAGESILSENELMERVKIYNEWHNELIGLRRAFEKLDGMHT</sequence>
<reference evidence="1" key="2">
    <citation type="journal article" date="2022" name="New Phytol.">
        <title>Evolutionary transition to the ectomycorrhizal habit in the genomes of a hyperdiverse lineage of mushroom-forming fungi.</title>
        <authorList>
            <person name="Looney B."/>
            <person name="Miyauchi S."/>
            <person name="Morin E."/>
            <person name="Drula E."/>
            <person name="Courty P.E."/>
            <person name="Kohler A."/>
            <person name="Kuo A."/>
            <person name="LaButti K."/>
            <person name="Pangilinan J."/>
            <person name="Lipzen A."/>
            <person name="Riley R."/>
            <person name="Andreopoulos W."/>
            <person name="He G."/>
            <person name="Johnson J."/>
            <person name="Nolan M."/>
            <person name="Tritt A."/>
            <person name="Barry K.W."/>
            <person name="Grigoriev I.V."/>
            <person name="Nagy L.G."/>
            <person name="Hibbett D."/>
            <person name="Henrissat B."/>
            <person name="Matheny P.B."/>
            <person name="Labbe J."/>
            <person name="Martin F.M."/>
        </authorList>
    </citation>
    <scope>NUCLEOTIDE SEQUENCE</scope>
    <source>
        <strain evidence="1">EC-137</strain>
    </source>
</reference>
<name>A0ACB8QAG6_9AGAM</name>
<proteinExistence type="predicted"/>
<keyword evidence="2" id="KW-1185">Reference proteome</keyword>
<comment type="caution">
    <text evidence="1">The sequence shown here is derived from an EMBL/GenBank/DDBJ whole genome shotgun (WGS) entry which is preliminary data.</text>
</comment>
<reference evidence="1" key="1">
    <citation type="submission" date="2021-02" db="EMBL/GenBank/DDBJ databases">
        <authorList>
            <consortium name="DOE Joint Genome Institute"/>
            <person name="Ahrendt S."/>
            <person name="Looney B.P."/>
            <person name="Miyauchi S."/>
            <person name="Morin E."/>
            <person name="Drula E."/>
            <person name="Courty P.E."/>
            <person name="Chicoki N."/>
            <person name="Fauchery L."/>
            <person name="Kohler A."/>
            <person name="Kuo A."/>
            <person name="Labutti K."/>
            <person name="Pangilinan J."/>
            <person name="Lipzen A."/>
            <person name="Riley R."/>
            <person name="Andreopoulos W."/>
            <person name="He G."/>
            <person name="Johnson J."/>
            <person name="Barry K.W."/>
            <person name="Grigoriev I.V."/>
            <person name="Nagy L."/>
            <person name="Hibbett D."/>
            <person name="Henrissat B."/>
            <person name="Matheny P.B."/>
            <person name="Labbe J."/>
            <person name="Martin F."/>
        </authorList>
    </citation>
    <scope>NUCLEOTIDE SEQUENCE</scope>
    <source>
        <strain evidence="1">EC-137</strain>
    </source>
</reference>
<accession>A0ACB8QAG6</accession>
<organism evidence="1 2">
    <name type="scientific">Vararia minispora EC-137</name>
    <dbReference type="NCBI Taxonomy" id="1314806"/>
    <lineage>
        <taxon>Eukaryota</taxon>
        <taxon>Fungi</taxon>
        <taxon>Dikarya</taxon>
        <taxon>Basidiomycota</taxon>
        <taxon>Agaricomycotina</taxon>
        <taxon>Agaricomycetes</taxon>
        <taxon>Russulales</taxon>
        <taxon>Lachnocladiaceae</taxon>
        <taxon>Vararia</taxon>
    </lineage>
</organism>
<dbReference type="EMBL" id="MU273722">
    <property type="protein sequence ID" value="KAI0028796.1"/>
    <property type="molecule type" value="Genomic_DNA"/>
</dbReference>
<dbReference type="Proteomes" id="UP000814128">
    <property type="component" value="Unassembled WGS sequence"/>
</dbReference>
<evidence type="ECO:0000313" key="1">
    <source>
        <dbReference type="EMBL" id="KAI0028796.1"/>
    </source>
</evidence>